<evidence type="ECO:0000313" key="2">
    <source>
        <dbReference type="EMBL" id="MCT7358599.1"/>
    </source>
</evidence>
<keyword evidence="1" id="KW-0812">Transmembrane</keyword>
<reference evidence="2" key="2">
    <citation type="submission" date="2022-08" db="EMBL/GenBank/DDBJ databases">
        <authorList>
            <person name="Dong C."/>
        </authorList>
    </citation>
    <scope>NUCLEOTIDE SEQUENCE</scope>
    <source>
        <strain evidence="2">59MF3M-4</strain>
    </source>
</reference>
<protein>
    <submittedName>
        <fullName evidence="2">Phage abortive infection protein</fullName>
    </submittedName>
</protein>
<dbReference type="InterPro" id="IPR031709">
    <property type="entry name" value="PutAbiC"/>
</dbReference>
<evidence type="ECO:0000256" key="1">
    <source>
        <dbReference type="SAM" id="Phobius"/>
    </source>
</evidence>
<reference evidence="2" key="1">
    <citation type="journal article" date="2022" name="Front. Microbiol.">
        <title>Genome-based taxonomic rearrangement of Oceanobacter-related bacteria including the description of Thalassolituus hydrocarbonoclasticus sp. nov. and Thalassolituus pacificus sp. nov. and emended description of the genus Thalassolituus.</title>
        <authorList>
            <person name="Dong C."/>
            <person name="Wei L."/>
            <person name="Wang J."/>
            <person name="Lai Q."/>
            <person name="Huang Z."/>
            <person name="Shao Z."/>
        </authorList>
    </citation>
    <scope>NUCLEOTIDE SEQUENCE</scope>
    <source>
        <strain evidence="2">59MF3M-4</strain>
    </source>
</reference>
<evidence type="ECO:0000313" key="3">
    <source>
        <dbReference type="Proteomes" id="UP001147830"/>
    </source>
</evidence>
<gene>
    <name evidence="2" type="ORF">NYR02_06150</name>
</gene>
<dbReference type="Proteomes" id="UP001147830">
    <property type="component" value="Unassembled WGS sequence"/>
</dbReference>
<accession>A0A9X2WDT8</accession>
<feature type="transmembrane region" description="Helical" evidence="1">
    <location>
        <begin position="50"/>
        <end position="71"/>
    </location>
</feature>
<dbReference type="AlphaFoldDB" id="A0A9X2WDT8"/>
<organism evidence="2 3">
    <name type="scientific">Thalassolituus pacificus</name>
    <dbReference type="NCBI Taxonomy" id="2975440"/>
    <lineage>
        <taxon>Bacteria</taxon>
        <taxon>Pseudomonadati</taxon>
        <taxon>Pseudomonadota</taxon>
        <taxon>Gammaproteobacteria</taxon>
        <taxon>Oceanospirillales</taxon>
        <taxon>Oceanospirillaceae</taxon>
        <taxon>Thalassolituus</taxon>
    </lineage>
</organism>
<sequence length="278" mass="32692">MKLSKVILKPVGFMLFFVLLFFLIYTGIIIYNIWPIESTTLSQAGSFGDAFGVLTSLFSALAFGGLMITIWQQQQEIDINRQDSKIQHFENVLFKMMEMLNEMVSDFDVQRINKVHISGGDSNNEYVVLSSGRDCFYYWYTKLKKSHDQVITTSNRTRRKNRKPIELVNNFYGEFWKGWSKDLGHYFRFLYRIMRYIDDSDMEDKKKYTNILRAQFSDYSLVLLFYNCLHSNGVEKFKPLCEKYEIFNNLPDDLLYDKGHKSLYESTAFGSVSLTEKV</sequence>
<proteinExistence type="predicted"/>
<dbReference type="Pfam" id="PF16872">
    <property type="entry name" value="putAbiC"/>
    <property type="match status" value="1"/>
</dbReference>
<keyword evidence="3" id="KW-1185">Reference proteome</keyword>
<dbReference type="EMBL" id="JAOANI010000014">
    <property type="protein sequence ID" value="MCT7358599.1"/>
    <property type="molecule type" value="Genomic_DNA"/>
</dbReference>
<dbReference type="RefSeq" id="WP_260975498.1">
    <property type="nucleotide sequence ID" value="NZ_JAOANI010000014.1"/>
</dbReference>
<comment type="caution">
    <text evidence="2">The sequence shown here is derived from an EMBL/GenBank/DDBJ whole genome shotgun (WGS) entry which is preliminary data.</text>
</comment>
<feature type="transmembrane region" description="Helical" evidence="1">
    <location>
        <begin position="12"/>
        <end position="34"/>
    </location>
</feature>
<keyword evidence="1" id="KW-0472">Membrane</keyword>
<keyword evidence="1" id="KW-1133">Transmembrane helix</keyword>
<name>A0A9X2WDT8_9GAMM</name>